<dbReference type="PANTHER" id="PTHR42678">
    <property type="entry name" value="AMIDASE"/>
    <property type="match status" value="1"/>
</dbReference>
<sequence>MTTLQTKGVAIREVDGLSTEVFDSSSQKALARPEFAMARKFTIRIVFFAVLASLLGFCLPQKHSATTNTVTFPDLYEASIAELQSGLASGLFTSVDLVKAYLARIEEVNLQGPTLRAVIETNPSALSQAEALDRERTLTGPRGPLHGIPIIVKDNIATLHSEGMNTTAGSFALLGSVVPRDATVAGQTSCSRCDSFSAKPT</sequence>
<evidence type="ECO:0000313" key="4">
    <source>
        <dbReference type="Proteomes" id="UP001385951"/>
    </source>
</evidence>
<dbReference type="Proteomes" id="UP001385951">
    <property type="component" value="Unassembled WGS sequence"/>
</dbReference>
<reference evidence="3 4" key="1">
    <citation type="submission" date="2022-09" db="EMBL/GenBank/DDBJ databases">
        <authorList>
            <person name="Palmer J.M."/>
        </authorList>
    </citation>
    <scope>NUCLEOTIDE SEQUENCE [LARGE SCALE GENOMIC DNA]</scope>
    <source>
        <strain evidence="3 4">DSM 7382</strain>
    </source>
</reference>
<dbReference type="InterPro" id="IPR036928">
    <property type="entry name" value="AS_sf"/>
</dbReference>
<dbReference type="AlphaFoldDB" id="A0AAW0FX58"/>
<gene>
    <name evidence="3" type="ORF">QCA50_014162</name>
</gene>
<accession>A0AAW0FX58</accession>
<keyword evidence="4" id="KW-1185">Reference proteome</keyword>
<proteinExistence type="predicted"/>
<comment type="caution">
    <text evidence="3">The sequence shown here is derived from an EMBL/GenBank/DDBJ whole genome shotgun (WGS) entry which is preliminary data.</text>
</comment>
<evidence type="ECO:0000256" key="1">
    <source>
        <dbReference type="SAM" id="Phobius"/>
    </source>
</evidence>
<protein>
    <recommendedName>
        <fullName evidence="2">Amidase domain-containing protein</fullName>
    </recommendedName>
</protein>
<evidence type="ECO:0000259" key="2">
    <source>
        <dbReference type="Pfam" id="PF01425"/>
    </source>
</evidence>
<name>A0AAW0FX58_9APHY</name>
<dbReference type="SUPFAM" id="SSF75304">
    <property type="entry name" value="Amidase signature (AS) enzymes"/>
    <property type="match status" value="1"/>
</dbReference>
<feature type="domain" description="Amidase" evidence="2">
    <location>
        <begin position="96"/>
        <end position="185"/>
    </location>
</feature>
<keyword evidence="1" id="KW-0812">Transmembrane</keyword>
<organism evidence="3 4">
    <name type="scientific">Cerrena zonata</name>
    <dbReference type="NCBI Taxonomy" id="2478898"/>
    <lineage>
        <taxon>Eukaryota</taxon>
        <taxon>Fungi</taxon>
        <taxon>Dikarya</taxon>
        <taxon>Basidiomycota</taxon>
        <taxon>Agaricomycotina</taxon>
        <taxon>Agaricomycetes</taxon>
        <taxon>Polyporales</taxon>
        <taxon>Cerrenaceae</taxon>
        <taxon>Cerrena</taxon>
    </lineage>
</organism>
<keyword evidence="1" id="KW-0472">Membrane</keyword>
<keyword evidence="1" id="KW-1133">Transmembrane helix</keyword>
<dbReference type="Pfam" id="PF01425">
    <property type="entry name" value="Amidase"/>
    <property type="match status" value="1"/>
</dbReference>
<feature type="transmembrane region" description="Helical" evidence="1">
    <location>
        <begin position="41"/>
        <end position="59"/>
    </location>
</feature>
<evidence type="ECO:0000313" key="3">
    <source>
        <dbReference type="EMBL" id="KAK7682779.1"/>
    </source>
</evidence>
<dbReference type="PANTHER" id="PTHR42678:SF34">
    <property type="entry name" value="OS04G0183300 PROTEIN"/>
    <property type="match status" value="1"/>
</dbReference>
<dbReference type="EMBL" id="JASBNA010000034">
    <property type="protein sequence ID" value="KAK7682779.1"/>
    <property type="molecule type" value="Genomic_DNA"/>
</dbReference>
<dbReference type="Gene3D" id="3.90.1300.10">
    <property type="entry name" value="Amidase signature (AS) domain"/>
    <property type="match status" value="1"/>
</dbReference>
<dbReference type="InterPro" id="IPR023631">
    <property type="entry name" value="Amidase_dom"/>
</dbReference>